<evidence type="ECO:0000313" key="2">
    <source>
        <dbReference type="Proteomes" id="UP000433788"/>
    </source>
</evidence>
<dbReference type="Gene3D" id="3.30.420.40">
    <property type="match status" value="2"/>
</dbReference>
<evidence type="ECO:0008006" key="3">
    <source>
        <dbReference type="Google" id="ProtNLM"/>
    </source>
</evidence>
<organism evidence="1 2">
    <name type="scientific">Spiribacter salilacus</name>
    <dbReference type="NCBI Taxonomy" id="2664894"/>
    <lineage>
        <taxon>Bacteria</taxon>
        <taxon>Pseudomonadati</taxon>
        <taxon>Pseudomonadota</taxon>
        <taxon>Gammaproteobacteria</taxon>
        <taxon>Chromatiales</taxon>
        <taxon>Ectothiorhodospiraceae</taxon>
        <taxon>Spiribacter</taxon>
    </lineage>
</organism>
<dbReference type="PANTHER" id="PTHR32432">
    <property type="entry name" value="CELL DIVISION PROTEIN FTSA-RELATED"/>
    <property type="match status" value="1"/>
</dbReference>
<sequence>MQKQSNNSGHGRTHRPAVRIVNASIRRVAQIFMPNRRQLRLGVDIGSSAVKVAVVKSPPRRAPVLLDYVIEPLPQDAVEAKHIRRVSLVNTALKAACKKLRQHPQFAYLAIPTASATTRQITLPSGLNAMAIEARVSLAAEEQISSATEPLCVDYCAAQDQQITLTATRQCNVDERAKLLQGTALRAGGIDLEAYAVIRAIKLGQSANDHSNIGIVDLGEDTLNLTVLSNGQLMQARDQVLHGDLSDSQQTADAVKRLLALFTGSGTTAGPAQLMIGGGRASDADLLSRIEQVTALPASRPDLSLVLKGCPEPDTAARLITAVGLALPSG</sequence>
<dbReference type="SUPFAM" id="SSF53067">
    <property type="entry name" value="Actin-like ATPase domain"/>
    <property type="match status" value="1"/>
</dbReference>
<keyword evidence="2" id="KW-1185">Reference proteome</keyword>
<dbReference type="Proteomes" id="UP000433788">
    <property type="component" value="Unassembled WGS sequence"/>
</dbReference>
<dbReference type="InterPro" id="IPR050696">
    <property type="entry name" value="FtsA/MreB"/>
</dbReference>
<accession>A0A6N7QSE4</accession>
<name>A0A6N7QSE4_9GAMM</name>
<dbReference type="PANTHER" id="PTHR32432:SF3">
    <property type="entry name" value="ETHANOLAMINE UTILIZATION PROTEIN EUTJ"/>
    <property type="match status" value="1"/>
</dbReference>
<dbReference type="Pfam" id="PF11104">
    <property type="entry name" value="PilM_2"/>
    <property type="match status" value="1"/>
</dbReference>
<dbReference type="InterPro" id="IPR005883">
    <property type="entry name" value="PilM"/>
</dbReference>
<reference evidence="1 2" key="1">
    <citation type="submission" date="2019-11" db="EMBL/GenBank/DDBJ databases">
        <authorList>
            <person name="Zhang X.Y."/>
        </authorList>
    </citation>
    <scope>NUCLEOTIDE SEQUENCE [LARGE SCALE GENOMIC DNA]</scope>
    <source>
        <strain evidence="1 2">C176</strain>
    </source>
</reference>
<dbReference type="AlphaFoldDB" id="A0A6N7QSE4"/>
<evidence type="ECO:0000313" key="1">
    <source>
        <dbReference type="EMBL" id="MRH78068.1"/>
    </source>
</evidence>
<dbReference type="EMBL" id="WJPP01000002">
    <property type="protein sequence ID" value="MRH78068.1"/>
    <property type="molecule type" value="Genomic_DNA"/>
</dbReference>
<dbReference type="InterPro" id="IPR043129">
    <property type="entry name" value="ATPase_NBD"/>
</dbReference>
<dbReference type="Gene3D" id="3.30.1490.300">
    <property type="match status" value="1"/>
</dbReference>
<gene>
    <name evidence="1" type="ORF">GH984_05050</name>
</gene>
<protein>
    <recommendedName>
        <fullName evidence="3">Type IV pilus assembly protein PilM</fullName>
    </recommendedName>
</protein>
<proteinExistence type="predicted"/>
<comment type="caution">
    <text evidence="1">The sequence shown here is derived from an EMBL/GenBank/DDBJ whole genome shotgun (WGS) entry which is preliminary data.</text>
</comment>